<sequence length="124" mass="12856">MSQISVISKLTGVETTTEGTQVTLGHSSIVKLNVDRADISGYSRSGNDLVITLHSGEVITLKNFYITDAQGVSQLVLEESDGALWWIEDPTGAATYASIASTAALLAASGSDTGGAAAWPWVLG</sequence>
<comment type="caution">
    <text evidence="2">The sequence shown here is derived from an EMBL/GenBank/DDBJ whole genome shotgun (WGS) entry which is preliminary data.</text>
</comment>
<proteinExistence type="predicted"/>
<evidence type="ECO:0000313" key="2">
    <source>
        <dbReference type="EMBL" id="KAB2517233.1"/>
    </source>
</evidence>
<feature type="domain" description="Biofilm-associated protein BapA-like prefix-like" evidence="1">
    <location>
        <begin position="1"/>
        <end position="121"/>
    </location>
</feature>
<dbReference type="Pfam" id="PF22783">
    <property type="entry name" value="BapA_N"/>
    <property type="match status" value="1"/>
</dbReference>
<evidence type="ECO:0000259" key="1">
    <source>
        <dbReference type="Pfam" id="PF22783"/>
    </source>
</evidence>
<evidence type="ECO:0000313" key="3">
    <source>
        <dbReference type="Proteomes" id="UP000476281"/>
    </source>
</evidence>
<dbReference type="EMBL" id="WBSZ01000521">
    <property type="protein sequence ID" value="KAB2517233.1"/>
    <property type="molecule type" value="Genomic_DNA"/>
</dbReference>
<accession>A0A6L3XXZ0</accession>
<dbReference type="Proteomes" id="UP000476281">
    <property type="component" value="Unassembled WGS sequence"/>
</dbReference>
<gene>
    <name evidence="2" type="ORF">F9C29_15485</name>
</gene>
<reference evidence="2 3" key="1">
    <citation type="submission" date="2019-09" db="EMBL/GenBank/DDBJ databases">
        <title>Reversal of blaTEM antimicrobial resistance by CRISPR-Cas9 in clinical E. coli and other Enterobacteriaceae strains.</title>
        <authorList>
            <person name="Tagliaferri T."/>
            <person name="Guimaraes N."/>
            <person name="Pereira M."/>
            <person name="Felicori L."/>
            <person name="Horz H.-P."/>
            <person name="Santos S."/>
            <person name="Mendes T."/>
        </authorList>
    </citation>
    <scope>NUCLEOTIDE SEQUENCE [LARGE SCALE GENOMIC DNA]</scope>
    <source>
        <strain evidence="2 3">E2_blaTEM_MG</strain>
    </source>
</reference>
<dbReference type="AlphaFoldDB" id="A0A6L3XXZ0"/>
<feature type="non-terminal residue" evidence="2">
    <location>
        <position position="124"/>
    </location>
</feature>
<dbReference type="InterPro" id="IPR048051">
    <property type="entry name" value="BapA-like_prefix-like"/>
</dbReference>
<organism evidence="2 3">
    <name type="scientific">Enterobacter hormaechei</name>
    <dbReference type="NCBI Taxonomy" id="158836"/>
    <lineage>
        <taxon>Bacteria</taxon>
        <taxon>Pseudomonadati</taxon>
        <taxon>Pseudomonadota</taxon>
        <taxon>Gammaproteobacteria</taxon>
        <taxon>Enterobacterales</taxon>
        <taxon>Enterobacteriaceae</taxon>
        <taxon>Enterobacter</taxon>
        <taxon>Enterobacter cloacae complex</taxon>
    </lineage>
</organism>
<name>A0A6L3XXZ0_9ENTR</name>
<dbReference type="NCBIfam" id="NF033677">
    <property type="entry name" value="biofilm_BapA_N"/>
    <property type="match status" value="1"/>
</dbReference>
<protein>
    <submittedName>
        <fullName evidence="2">BapA prefix-like domain-containing protein</fullName>
    </submittedName>
</protein>